<keyword evidence="3" id="KW-1185">Reference proteome</keyword>
<accession>A0A9D4BYP4</accession>
<organism evidence="2 3">
    <name type="scientific">Dreissena polymorpha</name>
    <name type="common">Zebra mussel</name>
    <name type="synonym">Mytilus polymorpha</name>
    <dbReference type="NCBI Taxonomy" id="45954"/>
    <lineage>
        <taxon>Eukaryota</taxon>
        <taxon>Metazoa</taxon>
        <taxon>Spiralia</taxon>
        <taxon>Lophotrochozoa</taxon>
        <taxon>Mollusca</taxon>
        <taxon>Bivalvia</taxon>
        <taxon>Autobranchia</taxon>
        <taxon>Heteroconchia</taxon>
        <taxon>Euheterodonta</taxon>
        <taxon>Imparidentia</taxon>
        <taxon>Neoheterodontei</taxon>
        <taxon>Myida</taxon>
        <taxon>Dreissenoidea</taxon>
        <taxon>Dreissenidae</taxon>
        <taxon>Dreissena</taxon>
    </lineage>
</organism>
<proteinExistence type="predicted"/>
<dbReference type="EMBL" id="JAIWYP010000014">
    <property type="protein sequence ID" value="KAH3713448.1"/>
    <property type="molecule type" value="Genomic_DNA"/>
</dbReference>
<evidence type="ECO:0000313" key="3">
    <source>
        <dbReference type="Proteomes" id="UP000828390"/>
    </source>
</evidence>
<name>A0A9D4BYP4_DREPO</name>
<evidence type="ECO:0000256" key="1">
    <source>
        <dbReference type="SAM" id="MobiDB-lite"/>
    </source>
</evidence>
<comment type="caution">
    <text evidence="2">The sequence shown here is derived from an EMBL/GenBank/DDBJ whole genome shotgun (WGS) entry which is preliminary data.</text>
</comment>
<feature type="region of interest" description="Disordered" evidence="1">
    <location>
        <begin position="80"/>
        <end position="101"/>
    </location>
</feature>
<dbReference type="Proteomes" id="UP000828390">
    <property type="component" value="Unassembled WGS sequence"/>
</dbReference>
<protein>
    <submittedName>
        <fullName evidence="2">Uncharacterized protein</fullName>
    </submittedName>
</protein>
<gene>
    <name evidence="2" type="ORF">DPMN_073241</name>
</gene>
<reference evidence="2" key="2">
    <citation type="submission" date="2020-11" db="EMBL/GenBank/DDBJ databases">
        <authorList>
            <person name="McCartney M.A."/>
            <person name="Auch B."/>
            <person name="Kono T."/>
            <person name="Mallez S."/>
            <person name="Becker A."/>
            <person name="Gohl D.M."/>
            <person name="Silverstein K.A.T."/>
            <person name="Koren S."/>
            <person name="Bechman K.B."/>
            <person name="Herman A."/>
            <person name="Abrahante J.E."/>
            <person name="Garbe J."/>
        </authorList>
    </citation>
    <scope>NUCLEOTIDE SEQUENCE</scope>
    <source>
        <strain evidence="2">Duluth1</strain>
        <tissue evidence="2">Whole animal</tissue>
    </source>
</reference>
<sequence>MTLGPGPTSIQPQHVIGTARVLRSIRFGDRVYQRQIRSARLQDILIPLVCCGRGGDYATHLQSVLDFYMDDFNNEALTGRRTGQGGQDHHGHCHVLPRLSS</sequence>
<reference evidence="2" key="1">
    <citation type="journal article" date="2019" name="bioRxiv">
        <title>The Genome of the Zebra Mussel, Dreissena polymorpha: A Resource for Invasive Species Research.</title>
        <authorList>
            <person name="McCartney M.A."/>
            <person name="Auch B."/>
            <person name="Kono T."/>
            <person name="Mallez S."/>
            <person name="Zhang Y."/>
            <person name="Obille A."/>
            <person name="Becker A."/>
            <person name="Abrahante J.E."/>
            <person name="Garbe J."/>
            <person name="Badalamenti J.P."/>
            <person name="Herman A."/>
            <person name="Mangelson H."/>
            <person name="Liachko I."/>
            <person name="Sullivan S."/>
            <person name="Sone E.D."/>
            <person name="Koren S."/>
            <person name="Silverstein K.A.T."/>
            <person name="Beckman K.B."/>
            <person name="Gohl D.M."/>
        </authorList>
    </citation>
    <scope>NUCLEOTIDE SEQUENCE</scope>
    <source>
        <strain evidence="2">Duluth1</strain>
        <tissue evidence="2">Whole animal</tissue>
    </source>
</reference>
<dbReference type="AlphaFoldDB" id="A0A9D4BYP4"/>
<evidence type="ECO:0000313" key="2">
    <source>
        <dbReference type="EMBL" id="KAH3713448.1"/>
    </source>
</evidence>